<feature type="compositionally biased region" description="Low complexity" evidence="1">
    <location>
        <begin position="1518"/>
        <end position="1531"/>
    </location>
</feature>
<feature type="compositionally biased region" description="Gly residues" evidence="1">
    <location>
        <begin position="8"/>
        <end position="17"/>
    </location>
</feature>
<feature type="region of interest" description="Disordered" evidence="1">
    <location>
        <begin position="1609"/>
        <end position="1646"/>
    </location>
</feature>
<dbReference type="Proteomes" id="UP001497482">
    <property type="component" value="Chromosome 21"/>
</dbReference>
<feature type="region of interest" description="Disordered" evidence="1">
    <location>
        <begin position="1"/>
        <end position="21"/>
    </location>
</feature>
<organism evidence="3 4">
    <name type="scientific">Knipowitschia caucasica</name>
    <name type="common">Caucasian dwarf goby</name>
    <name type="synonym">Pomatoschistus caucasicus</name>
    <dbReference type="NCBI Taxonomy" id="637954"/>
    <lineage>
        <taxon>Eukaryota</taxon>
        <taxon>Metazoa</taxon>
        <taxon>Chordata</taxon>
        <taxon>Craniata</taxon>
        <taxon>Vertebrata</taxon>
        <taxon>Euteleostomi</taxon>
        <taxon>Actinopterygii</taxon>
        <taxon>Neopterygii</taxon>
        <taxon>Teleostei</taxon>
        <taxon>Neoteleostei</taxon>
        <taxon>Acanthomorphata</taxon>
        <taxon>Gobiaria</taxon>
        <taxon>Gobiiformes</taxon>
        <taxon>Gobioidei</taxon>
        <taxon>Gobiidae</taxon>
        <taxon>Gobiinae</taxon>
        <taxon>Knipowitschia</taxon>
    </lineage>
</organism>
<name>A0AAV2L8H4_KNICA</name>
<feature type="transmembrane region" description="Helical" evidence="2">
    <location>
        <begin position="27"/>
        <end position="46"/>
    </location>
</feature>
<dbReference type="EMBL" id="OZ035843">
    <property type="protein sequence ID" value="CAL1597398.1"/>
    <property type="molecule type" value="Genomic_DNA"/>
</dbReference>
<feature type="transmembrane region" description="Helical" evidence="2">
    <location>
        <begin position="66"/>
        <end position="88"/>
    </location>
</feature>
<keyword evidence="4" id="KW-1185">Reference proteome</keyword>
<feature type="region of interest" description="Disordered" evidence="1">
    <location>
        <begin position="1176"/>
        <end position="1202"/>
    </location>
</feature>
<evidence type="ECO:0000256" key="1">
    <source>
        <dbReference type="SAM" id="MobiDB-lite"/>
    </source>
</evidence>
<protein>
    <submittedName>
        <fullName evidence="3">Uncharacterized protein</fullName>
    </submittedName>
</protein>
<feature type="compositionally biased region" description="Basic and acidic residues" evidence="1">
    <location>
        <begin position="613"/>
        <end position="632"/>
    </location>
</feature>
<keyword evidence="2" id="KW-0812">Transmembrane</keyword>
<evidence type="ECO:0000313" key="4">
    <source>
        <dbReference type="Proteomes" id="UP001497482"/>
    </source>
</evidence>
<feature type="region of interest" description="Disordered" evidence="1">
    <location>
        <begin position="274"/>
        <end position="308"/>
    </location>
</feature>
<accession>A0AAV2L8H4</accession>
<feature type="transmembrane region" description="Helical" evidence="2">
    <location>
        <begin position="120"/>
        <end position="142"/>
    </location>
</feature>
<feature type="region of interest" description="Disordered" evidence="1">
    <location>
        <begin position="1369"/>
        <end position="1396"/>
    </location>
</feature>
<evidence type="ECO:0000256" key="2">
    <source>
        <dbReference type="SAM" id="Phobius"/>
    </source>
</evidence>
<feature type="region of interest" description="Disordered" evidence="1">
    <location>
        <begin position="1937"/>
        <end position="1966"/>
    </location>
</feature>
<keyword evidence="2" id="KW-1133">Transmembrane helix</keyword>
<evidence type="ECO:0000313" key="3">
    <source>
        <dbReference type="EMBL" id="CAL1597398.1"/>
    </source>
</evidence>
<reference evidence="3 4" key="1">
    <citation type="submission" date="2024-04" db="EMBL/GenBank/DDBJ databases">
        <authorList>
            <person name="Waldvogel A.-M."/>
            <person name="Schoenle A."/>
        </authorList>
    </citation>
    <scope>NUCLEOTIDE SEQUENCE [LARGE SCALE GENOMIC DNA]</scope>
</reference>
<feature type="region of interest" description="Disordered" evidence="1">
    <location>
        <begin position="211"/>
        <end position="235"/>
    </location>
</feature>
<gene>
    <name evidence="3" type="ORF">KC01_LOCUS25907</name>
</gene>
<feature type="region of interest" description="Disordered" evidence="1">
    <location>
        <begin position="545"/>
        <end position="694"/>
    </location>
</feature>
<feature type="compositionally biased region" description="Pro residues" evidence="1">
    <location>
        <begin position="514"/>
        <end position="530"/>
    </location>
</feature>
<keyword evidence="2" id="KW-0472">Membrane</keyword>
<feature type="region of interest" description="Disordered" evidence="1">
    <location>
        <begin position="1508"/>
        <end position="1595"/>
    </location>
</feature>
<feature type="region of interest" description="Disordered" evidence="1">
    <location>
        <begin position="481"/>
        <end position="531"/>
    </location>
</feature>
<sequence length="2002" mass="211181">MRRRRRGGGGGGGGGGSSTSSTEAQKAVLFPVALLSFVTPVPPSLSLFLLSPPKPPPPLADTSTNTFFACFLGPLHCLPCPPFLCLLLRCCPCLLKKTLPPSLCFPKTELLGTPDPCLRLCLGLLVSPFLVPVCHFVVVGLLRVTFRPAAASNTYAPGLFPSPPFLLTPWCPRPNCSLPCPAGLLALARLPFLAFGCASGNTPLAPFWPRQAGATPVRGTPPVPDRRSGAPNPPSVCAVSSQLPPNTVTVGGGVCCQPPGLPPPGTCRGARRAGISYPGSRVQPVPRYRRPATRGVTPPTGAVYRGPAPPRTLLAPAPPSSPVPCPVRRPSLASAPPRCNAPAPGPVPVAATPSAPPCLAGPCPRTGVALPRQEGYAGCYIINILLRCAHPGLPPSDRCPRAPGPGTPLESNILSVRGGRFGRLQPRCRVDAPAVSSGTTPAASGLFGRRRPSTPRNTHASGARAVHGRNQAYTVTHLFTPRTRPRDGRPRAPPRSTRLPPGIIIRGTASSDPVPYPPGNLPQEPAPPGGPRVLRLSSLFSFPPVAPAGCRPPRGATAARPGRLRHGTVAPRQPPNTDVPPLARTPLLSRRLWGTTGAPLRNPWPTPPAQRSPRPDGGDRPRCTDRNLRDPRFGYPLPHRFPVGTRPHSVTNRLSPPCKPGPRLVRVHRPGRRSPAFFPSRGVAGPPTACGNGRSGPASWWGAASHPLTPFSPAPPPGTPPCSLSMSTLFLLLALSRPPWSPTYLSLPTPFPLFPPLQTPGSDCNFTVPLVRTSNPLSTCSNLDFPACLHRSSCASHLGPPLTPGGGVLKYCLSLLYWTPFPSGPDFLLLLFFPFTCCQLSSLLRLLLLYFFYTSHPPLLLYGLLTPWLPGCPPAPLVAPHSTPAFLPAVRSVPTPLPHTFFLFQPTPDHLILVPGCPLKLPLAYYLPLPPSLLYLPPSAVTPCSPPLLKTPFTPPPCLPSPHLHYLPKNPTPSCPTPLPACPASPSNFVSFTSVSCFPGHLRLPACFVSCFWRCLCCRLDPPLPPPSISHPYPPSRAVAIPSHSAAVGRTLNKNRAPHLPVPVPPQTDAPTLCLPLTGGPPLTLLSLGDRLRRRPRPGAPGVNAAGAVGARAARTACRRAPVKKTPPGPGAVVLLGLAKKLTEHPAISKRWFDPGPVSPRVHPGPSAQYIIHPPPGATQPSRKHASIPGTPKTPEPGLMRRSWTPGSARRTSLVLLPYCYLPGPLPLRPPRLNPGSSHPLLSCTVLYPACLAVPYYYLCNLSLVSPTLFLPPSPLPPAAPFPLPCSAELPTPAYLLHTPSLPPSPPFLSTSCLPPTPCWPLCLPRCWPLLACRLDPYPSPWQRLTPGALRHAPCTAHRRRSVPLVLGPLAADRPPRPSRNAFSRGPRAGGGSGERRADWTWLGVARPSHNVNYLRFPAPPVSAPPRGPPALRLLQPPCRYDPTQPSSGGPSLYSGRQGRCPPPLPLLCPACSLLAWRRSLASEVCRAKEDPRRARFYLAITARRQSGGTVHNRPPSVVRRPQPGGQVRGRPPGRGRYGERVPGTVNGAFGPGGPRLQPLPARSRIGPRTGRPAAALDVQHRTARSGQSSPGGAETVVVVSASGRRGLTVRPAPSISSAPPVLSPPGPREFPDAGNFNREVTGPSTSAAGWEDAAAFLQAAIIPQNRPAVRGSDYGLIPDDVGAFAPQQRLWPRGAPPGIANPGRCRRPGPAGVGNQDRRPVTPGGSPSPPDGRVRVLSPRPRTRSWPGPRGIGTFPAVGLSTKDPRRTDSCAVHRRHRGGSAEPAPRATCASPVRKPLETIRRPTLPPRTPTPGARIISNPGVPRAHRPPASGRSPGPAQPPRLGARGVGPEPYAPRPRGGSGHPLKSPGGRLRGGPRPSTASNPLAVRGETPLAPVLRTRAGARTRRLPGASAWGTVAPAVSPVTTARGRRGWRHGRVHAGTGEPTASKEAGPSNKLNPGPPTLTFLATSPPLCAGTLSTVPGLGVGYRVPATVASGLPP</sequence>
<proteinExistence type="predicted"/>
<feature type="region of interest" description="Disordered" evidence="1">
    <location>
        <begin position="432"/>
        <end position="464"/>
    </location>
</feature>
<feature type="region of interest" description="Disordered" evidence="1">
    <location>
        <begin position="1689"/>
        <end position="1912"/>
    </location>
</feature>
<feature type="region of interest" description="Disordered" evidence="1">
    <location>
        <begin position="1436"/>
        <end position="1457"/>
    </location>
</feature>